<sequence>MNDVIIIGGGAAGLSAALVLGRQQRQVVLVDSGRPRNTPATEMHMYLGRDGKPPAQLLADGRDEVAAHPNVSQVKGRVSAVAGSIDDFSVELEDGTRLQAARLLFTSGLSDIPIEIPGVTERWGVSVVHCPFCHGYESKGRSIAVLGGGGNAMMAAYIADRFSADVVLCTHGPADYPAAVGEALAARGVRVIETPVAGLEGETDSLKLTFDDGTVLDRQLVFHQAPTRPNTELAASLGCELLEDGAVKIDEFYATSVPGVFAAGDAAHLAAVPAPVTLVSAAAAGGVQAAVWMDMNLFRSRLPVELG</sequence>
<dbReference type="PRINTS" id="PR00469">
    <property type="entry name" value="PNDRDTASEII"/>
</dbReference>
<gene>
    <name evidence="5" type="ORF">LR394_23730</name>
</gene>
<protein>
    <submittedName>
        <fullName evidence="5">NAD(P)/FAD-dependent oxidoreductase</fullName>
    </submittedName>
</protein>
<dbReference type="SUPFAM" id="SSF51905">
    <property type="entry name" value="FAD/NAD(P)-binding domain"/>
    <property type="match status" value="1"/>
</dbReference>
<dbReference type="InterPro" id="IPR036188">
    <property type="entry name" value="FAD/NAD-bd_sf"/>
</dbReference>
<reference evidence="5" key="1">
    <citation type="submission" date="2021-11" db="EMBL/GenBank/DDBJ databases">
        <title>Streptomyces corallinus and Kineosporia corallina sp. nov., two new coral-derived marine actinobacteria.</title>
        <authorList>
            <person name="Buangrab K."/>
            <person name="Sutthacheep M."/>
            <person name="Yeemin T."/>
            <person name="Harunari E."/>
            <person name="Igarashi Y."/>
            <person name="Sripreechasak P."/>
            <person name="Kanchanasin P."/>
            <person name="Tanasupawat S."/>
            <person name="Phongsopitanun W."/>
        </authorList>
    </citation>
    <scope>NUCLEOTIDE SEQUENCE</scope>
    <source>
        <strain evidence="5">JCM 31032</strain>
    </source>
</reference>
<dbReference type="PANTHER" id="PTHR48105">
    <property type="entry name" value="THIOREDOXIN REDUCTASE 1-RELATED-RELATED"/>
    <property type="match status" value="1"/>
</dbReference>
<dbReference type="Proteomes" id="UP001138997">
    <property type="component" value="Unassembled WGS sequence"/>
</dbReference>
<dbReference type="InterPro" id="IPR023753">
    <property type="entry name" value="FAD/NAD-binding_dom"/>
</dbReference>
<evidence type="ECO:0000256" key="3">
    <source>
        <dbReference type="ARBA" id="ARBA00048132"/>
    </source>
</evidence>
<feature type="domain" description="FAD/NAD(P)-binding" evidence="4">
    <location>
        <begin position="3"/>
        <end position="272"/>
    </location>
</feature>
<accession>A0A9X1NI14</accession>
<dbReference type="GO" id="GO:0004791">
    <property type="term" value="F:thioredoxin-disulfide reductase (NADPH) activity"/>
    <property type="evidence" value="ECO:0007669"/>
    <property type="project" value="UniProtKB-EC"/>
</dbReference>
<organism evidence="5 6">
    <name type="scientific">Kineosporia babensis</name>
    <dbReference type="NCBI Taxonomy" id="499548"/>
    <lineage>
        <taxon>Bacteria</taxon>
        <taxon>Bacillati</taxon>
        <taxon>Actinomycetota</taxon>
        <taxon>Actinomycetes</taxon>
        <taxon>Kineosporiales</taxon>
        <taxon>Kineosporiaceae</taxon>
        <taxon>Kineosporia</taxon>
    </lineage>
</organism>
<keyword evidence="2" id="KW-0560">Oxidoreductase</keyword>
<keyword evidence="1" id="KW-0285">Flavoprotein</keyword>
<evidence type="ECO:0000313" key="6">
    <source>
        <dbReference type="Proteomes" id="UP001138997"/>
    </source>
</evidence>
<evidence type="ECO:0000259" key="4">
    <source>
        <dbReference type="Pfam" id="PF07992"/>
    </source>
</evidence>
<dbReference type="PRINTS" id="PR00368">
    <property type="entry name" value="FADPNR"/>
</dbReference>
<comment type="catalytic activity">
    <reaction evidence="3">
        <text>[thioredoxin]-dithiol + NADP(+) = [thioredoxin]-disulfide + NADPH + H(+)</text>
        <dbReference type="Rhea" id="RHEA:20345"/>
        <dbReference type="Rhea" id="RHEA-COMP:10698"/>
        <dbReference type="Rhea" id="RHEA-COMP:10700"/>
        <dbReference type="ChEBI" id="CHEBI:15378"/>
        <dbReference type="ChEBI" id="CHEBI:29950"/>
        <dbReference type="ChEBI" id="CHEBI:50058"/>
        <dbReference type="ChEBI" id="CHEBI:57783"/>
        <dbReference type="ChEBI" id="CHEBI:58349"/>
        <dbReference type="EC" id="1.8.1.9"/>
    </reaction>
</comment>
<dbReference type="Gene3D" id="3.50.50.60">
    <property type="entry name" value="FAD/NAD(P)-binding domain"/>
    <property type="match status" value="2"/>
</dbReference>
<evidence type="ECO:0000313" key="5">
    <source>
        <dbReference type="EMBL" id="MCD5313924.1"/>
    </source>
</evidence>
<evidence type="ECO:0000256" key="2">
    <source>
        <dbReference type="ARBA" id="ARBA00023002"/>
    </source>
</evidence>
<dbReference type="EMBL" id="JAJOMB010000014">
    <property type="protein sequence ID" value="MCD5313924.1"/>
    <property type="molecule type" value="Genomic_DNA"/>
</dbReference>
<dbReference type="AlphaFoldDB" id="A0A9X1NI14"/>
<evidence type="ECO:0000256" key="1">
    <source>
        <dbReference type="ARBA" id="ARBA00022630"/>
    </source>
</evidence>
<keyword evidence="6" id="KW-1185">Reference proteome</keyword>
<name>A0A9X1NI14_9ACTN</name>
<dbReference type="Pfam" id="PF07992">
    <property type="entry name" value="Pyr_redox_2"/>
    <property type="match status" value="1"/>
</dbReference>
<dbReference type="InterPro" id="IPR050097">
    <property type="entry name" value="Ferredoxin-NADP_redctase_2"/>
</dbReference>
<proteinExistence type="predicted"/>
<dbReference type="RefSeq" id="WP_231445948.1">
    <property type="nucleotide sequence ID" value="NZ_JAJOMB010000014.1"/>
</dbReference>
<comment type="caution">
    <text evidence="5">The sequence shown here is derived from an EMBL/GenBank/DDBJ whole genome shotgun (WGS) entry which is preliminary data.</text>
</comment>